<dbReference type="Gene3D" id="3.90.550.10">
    <property type="entry name" value="Spore Coat Polysaccharide Biosynthesis Protein SpsA, Chain A"/>
    <property type="match status" value="1"/>
</dbReference>
<name>A0A0R3L5I0_9BRAD</name>
<proteinExistence type="predicted"/>
<dbReference type="PANTHER" id="PTHR22916:SF3">
    <property type="entry name" value="UDP-GLCNAC:BETAGAL BETA-1,3-N-ACETYLGLUCOSAMINYLTRANSFERASE-LIKE PROTEIN 1"/>
    <property type="match status" value="1"/>
</dbReference>
<evidence type="ECO:0000313" key="2">
    <source>
        <dbReference type="EMBL" id="KRR03154.1"/>
    </source>
</evidence>
<evidence type="ECO:0000313" key="3">
    <source>
        <dbReference type="Proteomes" id="UP000051913"/>
    </source>
</evidence>
<accession>A0A0R3L5I0</accession>
<dbReference type="EMBL" id="LLXX01000143">
    <property type="protein sequence ID" value="KRR03154.1"/>
    <property type="molecule type" value="Genomic_DNA"/>
</dbReference>
<dbReference type="InterPro" id="IPR029044">
    <property type="entry name" value="Nucleotide-diphossugar_trans"/>
</dbReference>
<dbReference type="GO" id="GO:0016758">
    <property type="term" value="F:hexosyltransferase activity"/>
    <property type="evidence" value="ECO:0007669"/>
    <property type="project" value="UniProtKB-ARBA"/>
</dbReference>
<dbReference type="PANTHER" id="PTHR22916">
    <property type="entry name" value="GLYCOSYLTRANSFERASE"/>
    <property type="match status" value="1"/>
</dbReference>
<comment type="caution">
    <text evidence="2">The sequence shown here is derived from an EMBL/GenBank/DDBJ whole genome shotgun (WGS) entry which is preliminary data.</text>
</comment>
<dbReference type="SUPFAM" id="SSF53448">
    <property type="entry name" value="Nucleotide-diphospho-sugar transferases"/>
    <property type="match status" value="1"/>
</dbReference>
<evidence type="ECO:0000259" key="1">
    <source>
        <dbReference type="Pfam" id="PF00535"/>
    </source>
</evidence>
<sequence length="354" mass="40489">MTEDFKLPLVAVITPVYNGASFLSETMACVQAQSYDNLVHFVLDNASTDETPAIIELFKNCRVPVIAQRNSETIGIRDNWETAIRSSPHQATYFLLLCADDLITPDAIEKMVVLAERDPSVGVVGCLWTTGSVPGSNAENSRCGLPADISIFSGRWFVKSYLMQLHYATSPQCQMFRRSVIEETHQFYSNDEMLMDVDACLKTCTRWNYGFVHSRVGFTRIHGGSITGRLMQPNKMHDANWLALIDRYGPTVMSPSEFDECRRAFLRYYFRRLLLWRYQDRNKPLFDMHIAFLKERGVSPTFFDYAGALLEWVWLALLNRRNEVSTARSLWANTWAELRRSTSDEARGLRSAAD</sequence>
<feature type="domain" description="Glycosyltransferase 2-like" evidence="1">
    <location>
        <begin position="12"/>
        <end position="183"/>
    </location>
</feature>
<dbReference type="RefSeq" id="WP_057852922.1">
    <property type="nucleotide sequence ID" value="NZ_LLXX01000143.1"/>
</dbReference>
<gene>
    <name evidence="2" type="ORF">CP49_04210</name>
</gene>
<dbReference type="Proteomes" id="UP000051913">
    <property type="component" value="Unassembled WGS sequence"/>
</dbReference>
<organism evidence="2 3">
    <name type="scientific">Bradyrhizobium valentinum</name>
    <dbReference type="NCBI Taxonomy" id="1518501"/>
    <lineage>
        <taxon>Bacteria</taxon>
        <taxon>Pseudomonadati</taxon>
        <taxon>Pseudomonadota</taxon>
        <taxon>Alphaproteobacteria</taxon>
        <taxon>Hyphomicrobiales</taxon>
        <taxon>Nitrobacteraceae</taxon>
        <taxon>Bradyrhizobium</taxon>
    </lineage>
</organism>
<reference evidence="2 3" key="1">
    <citation type="submission" date="2014-03" db="EMBL/GenBank/DDBJ databases">
        <title>Bradyrhizobium valentinum sp. nov., isolated from effective nodules of Lupinus mariae-josephae, a lupine endemic of basic-lime soils in Eastern Spain.</title>
        <authorList>
            <person name="Duran D."/>
            <person name="Rey L."/>
            <person name="Navarro A."/>
            <person name="Busquets A."/>
            <person name="Imperial J."/>
            <person name="Ruiz-Argueso T."/>
        </authorList>
    </citation>
    <scope>NUCLEOTIDE SEQUENCE [LARGE SCALE GENOMIC DNA]</scope>
    <source>
        <strain evidence="2 3">LmjM3</strain>
    </source>
</reference>
<dbReference type="STRING" id="1518501.CQ10_38865"/>
<dbReference type="CDD" id="cd00761">
    <property type="entry name" value="Glyco_tranf_GTA_type"/>
    <property type="match status" value="1"/>
</dbReference>
<protein>
    <recommendedName>
        <fullName evidence="1">Glycosyltransferase 2-like domain-containing protein</fullName>
    </recommendedName>
</protein>
<dbReference type="AlphaFoldDB" id="A0A0R3L5I0"/>
<dbReference type="InterPro" id="IPR001173">
    <property type="entry name" value="Glyco_trans_2-like"/>
</dbReference>
<dbReference type="Pfam" id="PF00535">
    <property type="entry name" value="Glycos_transf_2"/>
    <property type="match status" value="1"/>
</dbReference>
<keyword evidence="3" id="KW-1185">Reference proteome</keyword>